<proteinExistence type="predicted"/>
<dbReference type="Proteomes" id="UP000194127">
    <property type="component" value="Unassembled WGS sequence"/>
</dbReference>
<evidence type="ECO:0000313" key="2">
    <source>
        <dbReference type="Proteomes" id="UP000194127"/>
    </source>
</evidence>
<protein>
    <submittedName>
        <fullName evidence="1">Uncharacterized protein</fullName>
    </submittedName>
</protein>
<dbReference type="OrthoDB" id="5424209at2759"/>
<dbReference type="RefSeq" id="XP_024338566.1">
    <property type="nucleotide sequence ID" value="XM_024485724.1"/>
</dbReference>
<keyword evidence="2" id="KW-1185">Reference proteome</keyword>
<dbReference type="AlphaFoldDB" id="A0A1X6MZV2"/>
<sequence>SPALSDVTTASNLSVLASNATAVSEYCPDEYERTSYYNGIAGDGDHPDLVYRSDFLTMPFPKSAGRHARLPVKSLRGVFDTPLNEVWYTVRPQIRDLIKAQQIIWSSVDLARFFTHAPLGEDAKASLGPVIIWVGVIPGSTSADTAHKVFQEILALLLKNGVKDAVVEWREAASPQRL</sequence>
<dbReference type="EMBL" id="KZ110598">
    <property type="protein sequence ID" value="OSX61772.1"/>
    <property type="molecule type" value="Genomic_DNA"/>
</dbReference>
<reference evidence="1 2" key="1">
    <citation type="submission" date="2017-04" db="EMBL/GenBank/DDBJ databases">
        <title>Genome Sequence of the Model Brown-Rot Fungus Postia placenta SB12.</title>
        <authorList>
            <consortium name="DOE Joint Genome Institute"/>
            <person name="Gaskell J."/>
            <person name="Kersten P."/>
            <person name="Larrondo L.F."/>
            <person name="Canessa P."/>
            <person name="Martinez D."/>
            <person name="Hibbett D."/>
            <person name="Schmoll M."/>
            <person name="Kubicek C.P."/>
            <person name="Martinez A.T."/>
            <person name="Yadav J."/>
            <person name="Master E."/>
            <person name="Magnuson J.K."/>
            <person name="James T."/>
            <person name="Yaver D."/>
            <person name="Berka R."/>
            <person name="Labutti K."/>
            <person name="Lipzen A."/>
            <person name="Aerts A."/>
            <person name="Barry K."/>
            <person name="Henrissat B."/>
            <person name="Blanchette R."/>
            <person name="Grigoriev I."/>
            <person name="Cullen D."/>
        </authorList>
    </citation>
    <scope>NUCLEOTIDE SEQUENCE [LARGE SCALE GENOMIC DNA]</scope>
    <source>
        <strain evidence="1 2">MAD-698-R-SB12</strain>
    </source>
</reference>
<gene>
    <name evidence="1" type="ORF">POSPLADRAFT_1144689</name>
</gene>
<name>A0A1X6MZV2_9APHY</name>
<dbReference type="GeneID" id="36330673"/>
<accession>A0A1X6MZV2</accession>
<organism evidence="1 2">
    <name type="scientific">Postia placenta MAD-698-R-SB12</name>
    <dbReference type="NCBI Taxonomy" id="670580"/>
    <lineage>
        <taxon>Eukaryota</taxon>
        <taxon>Fungi</taxon>
        <taxon>Dikarya</taxon>
        <taxon>Basidiomycota</taxon>
        <taxon>Agaricomycotina</taxon>
        <taxon>Agaricomycetes</taxon>
        <taxon>Polyporales</taxon>
        <taxon>Adustoporiaceae</taxon>
        <taxon>Rhodonia</taxon>
    </lineage>
</organism>
<feature type="non-terminal residue" evidence="1">
    <location>
        <position position="1"/>
    </location>
</feature>
<evidence type="ECO:0000313" key="1">
    <source>
        <dbReference type="EMBL" id="OSX61772.1"/>
    </source>
</evidence>